<dbReference type="Pfam" id="PF13181">
    <property type="entry name" value="TPR_8"/>
    <property type="match status" value="2"/>
</dbReference>
<accession>A0A3D8YH82</accession>
<dbReference type="PANTHER" id="PTHR31859">
    <property type="entry name" value="TETRATRICOPEPTIDE REPEAT PROTEIN 39 FAMILY MEMBER"/>
    <property type="match status" value="1"/>
</dbReference>
<reference evidence="3 4" key="1">
    <citation type="submission" date="2018-07" db="EMBL/GenBank/DDBJ databases">
        <title>Dyadobacter roseus sp. nov., isolated from rose rhizosphere soil.</title>
        <authorList>
            <person name="Chen L."/>
        </authorList>
    </citation>
    <scope>NUCLEOTIDE SEQUENCE [LARGE SCALE GENOMIC DNA]</scope>
    <source>
        <strain evidence="3 4">RS19</strain>
    </source>
</reference>
<dbReference type="SUPFAM" id="SSF48452">
    <property type="entry name" value="TPR-like"/>
    <property type="match status" value="1"/>
</dbReference>
<dbReference type="Gene3D" id="1.25.40.10">
    <property type="entry name" value="Tetratricopeptide repeat domain"/>
    <property type="match status" value="2"/>
</dbReference>
<keyword evidence="2" id="KW-0732">Signal</keyword>
<feature type="chain" id="PRO_5017668813" description="Tetratricopeptide repeat protein" evidence="2">
    <location>
        <begin position="30"/>
        <end position="506"/>
    </location>
</feature>
<protein>
    <recommendedName>
        <fullName evidence="5">Tetratricopeptide repeat protein</fullName>
    </recommendedName>
</protein>
<gene>
    <name evidence="3" type="ORF">DSL64_07135</name>
</gene>
<dbReference type="PANTHER" id="PTHR31859:SF1">
    <property type="entry name" value="TETRATRICOPEPTIDE REPEAT PROTEIN 39C"/>
    <property type="match status" value="1"/>
</dbReference>
<keyword evidence="1" id="KW-0802">TPR repeat</keyword>
<dbReference type="InterPro" id="IPR019412">
    <property type="entry name" value="IML2/TPR_39"/>
</dbReference>
<dbReference type="PROSITE" id="PS50005">
    <property type="entry name" value="TPR"/>
    <property type="match status" value="1"/>
</dbReference>
<dbReference type="InterPro" id="IPR011990">
    <property type="entry name" value="TPR-like_helical_dom_sf"/>
</dbReference>
<dbReference type="OrthoDB" id="1466726at2"/>
<organism evidence="3 4">
    <name type="scientific">Dyadobacter luteus</name>
    <dbReference type="NCBI Taxonomy" id="2259619"/>
    <lineage>
        <taxon>Bacteria</taxon>
        <taxon>Pseudomonadati</taxon>
        <taxon>Bacteroidota</taxon>
        <taxon>Cytophagia</taxon>
        <taxon>Cytophagales</taxon>
        <taxon>Spirosomataceae</taxon>
        <taxon>Dyadobacter</taxon>
    </lineage>
</organism>
<dbReference type="EMBL" id="QNUL01000004">
    <property type="protein sequence ID" value="REA62689.1"/>
    <property type="molecule type" value="Genomic_DNA"/>
</dbReference>
<keyword evidence="4" id="KW-1185">Reference proteome</keyword>
<name>A0A3D8YH82_9BACT</name>
<proteinExistence type="predicted"/>
<evidence type="ECO:0000256" key="2">
    <source>
        <dbReference type="SAM" id="SignalP"/>
    </source>
</evidence>
<feature type="repeat" description="TPR" evidence="1">
    <location>
        <begin position="455"/>
        <end position="488"/>
    </location>
</feature>
<dbReference type="InterPro" id="IPR019734">
    <property type="entry name" value="TPR_rpt"/>
</dbReference>
<evidence type="ECO:0000313" key="3">
    <source>
        <dbReference type="EMBL" id="REA62689.1"/>
    </source>
</evidence>
<evidence type="ECO:0000256" key="1">
    <source>
        <dbReference type="PROSITE-ProRule" id="PRU00339"/>
    </source>
</evidence>
<evidence type="ECO:0008006" key="5">
    <source>
        <dbReference type="Google" id="ProtNLM"/>
    </source>
</evidence>
<feature type="signal peptide" evidence="2">
    <location>
        <begin position="1"/>
        <end position="29"/>
    </location>
</feature>
<sequence>MSYSGRTGKCGLSISFFFLFLLAGGSAVAQEYAVRFTPKLQKAYFEIQKLRITTAKSLINEERGANSINAFVPYLDNYADLHTLMITEDRDAYKKLSAKEDERLAAIGKLPDDSPYKRFLQAEIRLHWAFAKIKFGNEVSGAWEVIKAYKLLDENKKKFPAFLPTLKSLGFLHVLIGSVPENYTWVTRILGLRGNIELGLEELRTVADQEPLFRQEAELMSLLLHAYTLQLDGRQLGKIKQLAESNPDNLLLHFFAATTLMKEAKGKEAEHMLQDAPTGPAYIAFPFLDYLRGEIALQSGQYEKAFNYYSRFRSGYRGFNYIKDSNLKMFMCRWLAGRDTEAKAFIEKIKSEGSAIIEADRLAVRVADDYTSGKMMAVQKVLYKSRYATDGGFLNTATEFLEEVNEANFTTLNDKAEFNYRKGRILQKADRENAAIPFFIRCVNLTKGISVGFGASSALQLGYIYKENGQRIKAIEYFKLAMSYKKYEYKNSIDSKARAALTSLGV</sequence>
<dbReference type="RefSeq" id="WP_115829986.1">
    <property type="nucleotide sequence ID" value="NZ_QNUL01000004.1"/>
</dbReference>
<dbReference type="Proteomes" id="UP000256373">
    <property type="component" value="Unassembled WGS sequence"/>
</dbReference>
<dbReference type="AlphaFoldDB" id="A0A3D8YH82"/>
<comment type="caution">
    <text evidence="3">The sequence shown here is derived from an EMBL/GenBank/DDBJ whole genome shotgun (WGS) entry which is preliminary data.</text>
</comment>
<evidence type="ECO:0000313" key="4">
    <source>
        <dbReference type="Proteomes" id="UP000256373"/>
    </source>
</evidence>